<accession>A0A3P6QPZ7</accession>
<sequence length="293" mass="34790">MRCWEPEYHGFGGKAHFEGEVYFDGCYEETCHKGKYHGYKCFDGHCHHVCDDMHCWEPKYHGFGGKAHFEGEIYFDGCYEETCHKDHYYGYHCHEGYCKNICDGMKCWEPKYHGFGGKAHFEGEVYFDGCYEETCHKDHYYGYHCHEGYCKNVCDGMRCWEPKYHGFEGKAHFEGEVYFDGCYEETCHKDHYYGFHCHDGYCKNVCDGMRCWEPEVKHFAGKAKVRGGIYFDGCYEETCHKDHYDGYFCNHGHCGYVCHDDDCFSQDEYLSDGFYDVHDGLEFDDGYHYDYHY</sequence>
<keyword evidence="2" id="KW-1185">Reference proteome</keyword>
<protein>
    <submittedName>
        <fullName evidence="1">Uncharacterized protein</fullName>
    </submittedName>
</protein>
<name>A0A3P6QPZ7_DIBLA</name>
<evidence type="ECO:0000313" key="1">
    <source>
        <dbReference type="EMBL" id="VDK33841.1"/>
    </source>
</evidence>
<proteinExistence type="predicted"/>
<dbReference type="Proteomes" id="UP000281553">
    <property type="component" value="Unassembled WGS sequence"/>
</dbReference>
<gene>
    <name evidence="1" type="ORF">DILT_LOCUS522</name>
</gene>
<organism evidence="1 2">
    <name type="scientific">Dibothriocephalus latus</name>
    <name type="common">Fish tapeworm</name>
    <name type="synonym">Diphyllobothrium latum</name>
    <dbReference type="NCBI Taxonomy" id="60516"/>
    <lineage>
        <taxon>Eukaryota</taxon>
        <taxon>Metazoa</taxon>
        <taxon>Spiralia</taxon>
        <taxon>Lophotrochozoa</taxon>
        <taxon>Platyhelminthes</taxon>
        <taxon>Cestoda</taxon>
        <taxon>Eucestoda</taxon>
        <taxon>Diphyllobothriidea</taxon>
        <taxon>Diphyllobothriidae</taxon>
        <taxon>Dibothriocephalus</taxon>
    </lineage>
</organism>
<dbReference type="OrthoDB" id="6295862at2759"/>
<reference evidence="1 2" key="1">
    <citation type="submission" date="2018-11" db="EMBL/GenBank/DDBJ databases">
        <authorList>
            <consortium name="Pathogen Informatics"/>
        </authorList>
    </citation>
    <scope>NUCLEOTIDE SEQUENCE [LARGE SCALE GENOMIC DNA]</scope>
</reference>
<dbReference type="AlphaFoldDB" id="A0A3P6QPZ7"/>
<evidence type="ECO:0000313" key="2">
    <source>
        <dbReference type="Proteomes" id="UP000281553"/>
    </source>
</evidence>
<dbReference type="EMBL" id="UYRU01002242">
    <property type="protein sequence ID" value="VDK33841.1"/>
    <property type="molecule type" value="Genomic_DNA"/>
</dbReference>